<comment type="caution">
    <text evidence="1">The sequence shown here is derived from an EMBL/GenBank/DDBJ whole genome shotgun (WGS) entry which is preliminary data.</text>
</comment>
<dbReference type="Proteomes" id="UP001291309">
    <property type="component" value="Unassembled WGS sequence"/>
</dbReference>
<dbReference type="EMBL" id="JAXIVS010000009">
    <property type="protein sequence ID" value="MDY7229893.1"/>
    <property type="molecule type" value="Genomic_DNA"/>
</dbReference>
<reference evidence="1 2" key="1">
    <citation type="submission" date="2023-12" db="EMBL/GenBank/DDBJ databases">
        <title>the genome sequence of Hyalangium sp. s54d21.</title>
        <authorList>
            <person name="Zhang X."/>
        </authorList>
    </citation>
    <scope>NUCLEOTIDE SEQUENCE [LARGE SCALE GENOMIC DNA]</scope>
    <source>
        <strain evidence="2">s54d21</strain>
    </source>
</reference>
<dbReference type="Pfam" id="PF10790">
    <property type="entry name" value="DUF2604"/>
    <property type="match status" value="1"/>
</dbReference>
<protein>
    <submittedName>
        <fullName evidence="1">DUF2604 domain-containing protein</fullName>
    </submittedName>
</protein>
<keyword evidence="2" id="KW-1185">Reference proteome</keyword>
<evidence type="ECO:0000313" key="2">
    <source>
        <dbReference type="Proteomes" id="UP001291309"/>
    </source>
</evidence>
<dbReference type="RefSeq" id="WP_321548613.1">
    <property type="nucleotide sequence ID" value="NZ_JAXIVS010000009.1"/>
</dbReference>
<organism evidence="1 2">
    <name type="scientific">Hyalangium rubrum</name>
    <dbReference type="NCBI Taxonomy" id="3103134"/>
    <lineage>
        <taxon>Bacteria</taxon>
        <taxon>Pseudomonadati</taxon>
        <taxon>Myxococcota</taxon>
        <taxon>Myxococcia</taxon>
        <taxon>Myxococcales</taxon>
        <taxon>Cystobacterineae</taxon>
        <taxon>Archangiaceae</taxon>
        <taxon>Hyalangium</taxon>
    </lineage>
</organism>
<evidence type="ECO:0000313" key="1">
    <source>
        <dbReference type="EMBL" id="MDY7229893.1"/>
    </source>
</evidence>
<name>A0ABU5H8S3_9BACT</name>
<proteinExistence type="predicted"/>
<dbReference type="InterPro" id="IPR019726">
    <property type="entry name" value="DUF2604"/>
</dbReference>
<gene>
    <name evidence="1" type="ORF">SYV04_26100</name>
</gene>
<accession>A0ABU5H8S3</accession>
<sequence length="87" mass="9260">MSKEGKFIELIFVVNGEDTPVKFNIKEPLHAARNKALAESGNTGRPPHEWEVRTEAGVLLEASAKLESLGLQSGTRLFLSLGVGGGG</sequence>